<accession>A0AAN8ZAX7</accession>
<dbReference type="Proteomes" id="UP001370490">
    <property type="component" value="Unassembled WGS sequence"/>
</dbReference>
<gene>
    <name evidence="1" type="ORF">RJ641_002920</name>
</gene>
<dbReference type="AlphaFoldDB" id="A0AAN8ZAX7"/>
<dbReference type="InterPro" id="IPR017439">
    <property type="entry name" value="Amidohydrolase"/>
</dbReference>
<proteinExistence type="predicted"/>
<evidence type="ECO:0000313" key="2">
    <source>
        <dbReference type="Proteomes" id="UP001370490"/>
    </source>
</evidence>
<organism evidence="1 2">
    <name type="scientific">Dillenia turbinata</name>
    <dbReference type="NCBI Taxonomy" id="194707"/>
    <lineage>
        <taxon>Eukaryota</taxon>
        <taxon>Viridiplantae</taxon>
        <taxon>Streptophyta</taxon>
        <taxon>Embryophyta</taxon>
        <taxon>Tracheophyta</taxon>
        <taxon>Spermatophyta</taxon>
        <taxon>Magnoliopsida</taxon>
        <taxon>eudicotyledons</taxon>
        <taxon>Gunneridae</taxon>
        <taxon>Pentapetalae</taxon>
        <taxon>Dilleniales</taxon>
        <taxon>Dilleniaceae</taxon>
        <taxon>Dillenia</taxon>
    </lineage>
</organism>
<comment type="caution">
    <text evidence="1">The sequence shown here is derived from an EMBL/GenBank/DDBJ whole genome shotgun (WGS) entry which is preliminary data.</text>
</comment>
<dbReference type="Gene3D" id="3.40.630.10">
    <property type="entry name" value="Zn peptidases"/>
    <property type="match status" value="1"/>
</dbReference>
<reference evidence="1 2" key="1">
    <citation type="submission" date="2023-12" db="EMBL/GenBank/DDBJ databases">
        <title>A high-quality genome assembly for Dillenia turbinata (Dilleniales).</title>
        <authorList>
            <person name="Chanderbali A."/>
        </authorList>
    </citation>
    <scope>NUCLEOTIDE SEQUENCE [LARGE SCALE GENOMIC DNA]</scope>
    <source>
        <strain evidence="1">LSX21</strain>
        <tissue evidence="1">Leaf</tissue>
    </source>
</reference>
<dbReference type="SUPFAM" id="SSF53187">
    <property type="entry name" value="Zn-dependent exopeptidases"/>
    <property type="match status" value="1"/>
</dbReference>
<name>A0AAN8ZAX7_9MAGN</name>
<dbReference type="GO" id="GO:0009850">
    <property type="term" value="P:auxin metabolic process"/>
    <property type="evidence" value="ECO:0007669"/>
    <property type="project" value="TreeGrafter"/>
</dbReference>
<evidence type="ECO:0000313" key="1">
    <source>
        <dbReference type="EMBL" id="KAK6931127.1"/>
    </source>
</evidence>
<dbReference type="EMBL" id="JBAMMX010000011">
    <property type="protein sequence ID" value="KAK6931127.1"/>
    <property type="molecule type" value="Genomic_DNA"/>
</dbReference>
<keyword evidence="2" id="KW-1185">Reference proteome</keyword>
<dbReference type="PANTHER" id="PTHR11014">
    <property type="entry name" value="PEPTIDASE M20 FAMILY MEMBER"/>
    <property type="match status" value="1"/>
</dbReference>
<sequence length="161" mass="18713">MASFGSCNIGYLALGKKSFFTLKRRIEQVTNFNKLTTNKYNHRQKHISSQSRLRDENLTILPTVNDEEVYEHVFHIASHIVGEENIKRAPKEMGSEDLLSTWTRCLELLFFWAQEMFGSIYPPHSPFYVIDEDILPIGAALHATFAHSYLSKLTYNLRPYR</sequence>
<dbReference type="GO" id="GO:0010179">
    <property type="term" value="F:IAA-Ala conjugate hydrolase activity"/>
    <property type="evidence" value="ECO:0007669"/>
    <property type="project" value="TreeGrafter"/>
</dbReference>
<protein>
    <submittedName>
        <fullName evidence="1">Uncharacterized protein</fullName>
    </submittedName>
</protein>
<dbReference type="PANTHER" id="PTHR11014:SF147">
    <property type="entry name" value="PEPTIDASE M20 DIMERISATION DOMAIN-CONTAINING PROTEIN"/>
    <property type="match status" value="1"/>
</dbReference>
<dbReference type="GO" id="GO:0005783">
    <property type="term" value="C:endoplasmic reticulum"/>
    <property type="evidence" value="ECO:0007669"/>
    <property type="project" value="TreeGrafter"/>
</dbReference>